<reference evidence="1 2" key="1">
    <citation type="journal article" date="2007" name="PLoS Genet.">
        <title>Patterns and implications of gene gain and loss in the evolution of Prochlorococcus.</title>
        <authorList>
            <person name="Kettler G.C."/>
            <person name="Martiny A.C."/>
            <person name="Huang K."/>
            <person name="Zucker J."/>
            <person name="Coleman M.L."/>
            <person name="Rodrigue S."/>
            <person name="Chen F."/>
            <person name="Lapidus A."/>
            <person name="Ferriera S."/>
            <person name="Johnson J."/>
            <person name="Steglich C."/>
            <person name="Church G.M."/>
            <person name="Richardson P."/>
            <person name="Chisholm S.W."/>
        </authorList>
    </citation>
    <scope>NUCLEOTIDE SEQUENCE [LARGE SCALE GENOMIC DNA]</scope>
    <source>
        <strain evidence="2">MIT 9211</strain>
    </source>
</reference>
<evidence type="ECO:0000313" key="2">
    <source>
        <dbReference type="Proteomes" id="UP000000788"/>
    </source>
</evidence>
<dbReference type="KEGG" id="pmj:P9211_11851"/>
<name>A9BBA4_PROM4</name>
<protein>
    <submittedName>
        <fullName evidence="1">Uncharacterized protein</fullName>
    </submittedName>
</protein>
<accession>A9BBA4</accession>
<dbReference type="OrthoDB" id="9925026at2"/>
<sequence>MLVLFVHLFLGFVLWTTFAIINKGQKHHQINETLIAIFKSLRNIGNNIKKLIQLLVQDLLEVGSNKMPQELENINANNQMVTEENYASTIASISNIEVDEDLALDGFSPEVVDLINEEEEKAA</sequence>
<dbReference type="AlphaFoldDB" id="A9BBA4"/>
<evidence type="ECO:0000313" key="1">
    <source>
        <dbReference type="EMBL" id="ABX09116.1"/>
    </source>
</evidence>
<dbReference type="RefSeq" id="WP_012195737.1">
    <property type="nucleotide sequence ID" value="NC_009976.1"/>
</dbReference>
<dbReference type="eggNOG" id="ENOG50322MF">
    <property type="taxonomic scope" value="Bacteria"/>
</dbReference>
<dbReference type="EMBL" id="CP000878">
    <property type="protein sequence ID" value="ABX09116.1"/>
    <property type="molecule type" value="Genomic_DNA"/>
</dbReference>
<dbReference type="HOGENOM" id="CLU_2013227_0_0_3"/>
<keyword evidence="2" id="KW-1185">Reference proteome</keyword>
<organism evidence="1 2">
    <name type="scientific">Prochlorococcus marinus (strain MIT 9211)</name>
    <dbReference type="NCBI Taxonomy" id="93059"/>
    <lineage>
        <taxon>Bacteria</taxon>
        <taxon>Bacillati</taxon>
        <taxon>Cyanobacteriota</taxon>
        <taxon>Cyanophyceae</taxon>
        <taxon>Synechococcales</taxon>
        <taxon>Prochlorococcaceae</taxon>
        <taxon>Prochlorococcus</taxon>
    </lineage>
</organism>
<proteinExistence type="predicted"/>
<gene>
    <name evidence="1" type="ordered locus">P9211_11851</name>
</gene>
<dbReference type="Proteomes" id="UP000000788">
    <property type="component" value="Chromosome"/>
</dbReference>